<evidence type="ECO:0000259" key="2">
    <source>
        <dbReference type="Pfam" id="PF07331"/>
    </source>
</evidence>
<comment type="caution">
    <text evidence="3">The sequence shown here is derived from an EMBL/GenBank/DDBJ whole genome shotgun (WGS) entry which is preliminary data.</text>
</comment>
<accession>A0ABX0W7K5</accession>
<keyword evidence="1" id="KW-1133">Transmembrane helix</keyword>
<feature type="transmembrane region" description="Helical" evidence="1">
    <location>
        <begin position="107"/>
        <end position="123"/>
    </location>
</feature>
<evidence type="ECO:0000313" key="3">
    <source>
        <dbReference type="EMBL" id="NIZ61547.1"/>
    </source>
</evidence>
<evidence type="ECO:0000313" key="4">
    <source>
        <dbReference type="Proteomes" id="UP001429564"/>
    </source>
</evidence>
<sequence>MALDRWIALVILMICMAYGYAAFFTIDAGLPPFMQRNAIWPSTFPKVLTVLAIISSVIIVLGKSKGSEELKDGDIDYTRLTDYKLGQALSLLAMMAIYALMLRPVGFVISTVAFLSISAVILGERKYVYLLPITVLATGIVWYLVQVVLGIYLRPLPYFLGTGG</sequence>
<feature type="transmembrane region" description="Helical" evidence="1">
    <location>
        <begin position="83"/>
        <end position="101"/>
    </location>
</feature>
<dbReference type="RefSeq" id="WP_167684184.1">
    <property type="nucleotide sequence ID" value="NZ_QHLQ01000009.1"/>
</dbReference>
<feature type="transmembrane region" description="Helical" evidence="1">
    <location>
        <begin position="38"/>
        <end position="62"/>
    </location>
</feature>
<dbReference type="Proteomes" id="UP001429564">
    <property type="component" value="Unassembled WGS sequence"/>
</dbReference>
<keyword evidence="1" id="KW-0472">Membrane</keyword>
<keyword evidence="4" id="KW-1185">Reference proteome</keyword>
<protein>
    <submittedName>
        <fullName evidence="3">Tripartite tricarboxylate transporter TctB family protein</fullName>
    </submittedName>
</protein>
<gene>
    <name evidence="3" type="ORF">DL239_11210</name>
</gene>
<dbReference type="Pfam" id="PF07331">
    <property type="entry name" value="TctB"/>
    <property type="match status" value="1"/>
</dbReference>
<name>A0ABX0W7K5_9RHOB</name>
<proteinExistence type="predicted"/>
<dbReference type="EMBL" id="QHLQ01000009">
    <property type="protein sequence ID" value="NIZ61547.1"/>
    <property type="molecule type" value="Genomic_DNA"/>
</dbReference>
<dbReference type="InterPro" id="IPR009936">
    <property type="entry name" value="DUF1468"/>
</dbReference>
<organism evidence="3 4">
    <name type="scientific">Parasedimentitalea denitrificans</name>
    <dbReference type="NCBI Taxonomy" id="2211118"/>
    <lineage>
        <taxon>Bacteria</taxon>
        <taxon>Pseudomonadati</taxon>
        <taxon>Pseudomonadota</taxon>
        <taxon>Alphaproteobacteria</taxon>
        <taxon>Rhodobacterales</taxon>
        <taxon>Paracoccaceae</taxon>
        <taxon>Parasedimentitalea</taxon>
    </lineage>
</organism>
<feature type="domain" description="DUF1468" evidence="2">
    <location>
        <begin position="6"/>
        <end position="153"/>
    </location>
</feature>
<reference evidence="3 4" key="1">
    <citation type="submission" date="2018-05" db="EMBL/GenBank/DDBJ databases">
        <authorList>
            <person name="Zhang Y.-J."/>
        </authorList>
    </citation>
    <scope>NUCLEOTIDE SEQUENCE [LARGE SCALE GENOMIC DNA]</scope>
    <source>
        <strain evidence="3 4">CY04</strain>
    </source>
</reference>
<feature type="transmembrane region" description="Helical" evidence="1">
    <location>
        <begin position="130"/>
        <end position="153"/>
    </location>
</feature>
<keyword evidence="1" id="KW-0812">Transmembrane</keyword>
<evidence type="ECO:0000256" key="1">
    <source>
        <dbReference type="SAM" id="Phobius"/>
    </source>
</evidence>
<feature type="transmembrane region" description="Helical" evidence="1">
    <location>
        <begin position="7"/>
        <end position="26"/>
    </location>
</feature>